<name>A0A0P9GIW4_RHOGW</name>
<organism evidence="2 3">
    <name type="scientific">Rhodotorula graminis (strain WP1)</name>
    <dbReference type="NCBI Taxonomy" id="578459"/>
    <lineage>
        <taxon>Eukaryota</taxon>
        <taxon>Fungi</taxon>
        <taxon>Dikarya</taxon>
        <taxon>Basidiomycota</taxon>
        <taxon>Pucciniomycotina</taxon>
        <taxon>Microbotryomycetes</taxon>
        <taxon>Sporidiobolales</taxon>
        <taxon>Sporidiobolaceae</taxon>
        <taxon>Rhodotorula</taxon>
    </lineage>
</organism>
<gene>
    <name evidence="2" type="ORF">RHOBADRAFT_46528</name>
</gene>
<feature type="compositionally biased region" description="Acidic residues" evidence="1">
    <location>
        <begin position="12"/>
        <end position="24"/>
    </location>
</feature>
<feature type="region of interest" description="Disordered" evidence="1">
    <location>
        <begin position="1"/>
        <end position="33"/>
    </location>
</feature>
<feature type="compositionally biased region" description="Polar residues" evidence="1">
    <location>
        <begin position="204"/>
        <end position="219"/>
    </location>
</feature>
<dbReference type="EMBL" id="KQ474085">
    <property type="protein sequence ID" value="KPV72937.1"/>
    <property type="molecule type" value="Genomic_DNA"/>
</dbReference>
<keyword evidence="3" id="KW-1185">Reference proteome</keyword>
<dbReference type="RefSeq" id="XP_018268986.1">
    <property type="nucleotide sequence ID" value="XM_018414811.1"/>
</dbReference>
<evidence type="ECO:0000313" key="2">
    <source>
        <dbReference type="EMBL" id="KPV72937.1"/>
    </source>
</evidence>
<proteinExistence type="predicted"/>
<protein>
    <submittedName>
        <fullName evidence="2">Uncharacterized protein</fullName>
    </submittedName>
</protein>
<dbReference type="AlphaFoldDB" id="A0A0P9GIW4"/>
<evidence type="ECO:0000256" key="1">
    <source>
        <dbReference type="SAM" id="MobiDB-lite"/>
    </source>
</evidence>
<sequence length="250" mass="29039">MTGTHSRSASPEPDELDDYSEDEEHTAPDQLVSRAKALHDQVRVAWRRILEPDFLDPVSEYHELDMQILAINQELENAVTDQVKRPLVEKRDRLRRERQETRRSKLSQEAVALYVEAGHLLETLQNLEWSADVLEQLATYLEDAYGVETDGYNVLEHHSNQVKQTRRTAVAARQQKDTARRLAAARRRAQQAGTTPSRRRHTFQQHSSRLSQAHVPSSSPEHDEAHALGRRRASRDGDFRRAWLYFQREY</sequence>
<feature type="region of interest" description="Disordered" evidence="1">
    <location>
        <begin position="185"/>
        <end position="233"/>
    </location>
</feature>
<accession>A0A0P9GIW4</accession>
<reference evidence="2 3" key="1">
    <citation type="journal article" date="2015" name="Front. Microbiol.">
        <title>Genome sequence of the plant growth promoting endophytic yeast Rhodotorula graminis WP1.</title>
        <authorList>
            <person name="Firrincieli A."/>
            <person name="Otillar R."/>
            <person name="Salamov A."/>
            <person name="Schmutz J."/>
            <person name="Khan Z."/>
            <person name="Redman R.S."/>
            <person name="Fleck N.D."/>
            <person name="Lindquist E."/>
            <person name="Grigoriev I.V."/>
            <person name="Doty S.L."/>
        </authorList>
    </citation>
    <scope>NUCLEOTIDE SEQUENCE [LARGE SCALE GENOMIC DNA]</scope>
    <source>
        <strain evidence="2 3">WP1</strain>
    </source>
</reference>
<dbReference type="Proteomes" id="UP000053890">
    <property type="component" value="Unassembled WGS sequence"/>
</dbReference>
<dbReference type="GeneID" id="28975259"/>
<evidence type="ECO:0000313" key="3">
    <source>
        <dbReference type="Proteomes" id="UP000053890"/>
    </source>
</evidence>